<name>A0A6S6T899_9BACT</name>
<gene>
    <name evidence="1" type="ORF">HELGO_WM37970</name>
</gene>
<protein>
    <submittedName>
        <fullName evidence="1">Uncharacterized protein</fullName>
    </submittedName>
</protein>
<reference evidence="1" key="1">
    <citation type="submission" date="2020-01" db="EMBL/GenBank/DDBJ databases">
        <authorList>
            <person name="Meier V. D."/>
            <person name="Meier V D."/>
        </authorList>
    </citation>
    <scope>NUCLEOTIDE SEQUENCE</scope>
    <source>
        <strain evidence="1">HLG_WM_MAG_10</strain>
    </source>
</reference>
<proteinExistence type="predicted"/>
<evidence type="ECO:0000313" key="1">
    <source>
        <dbReference type="EMBL" id="CAA6811383.1"/>
    </source>
</evidence>
<sequence length="235" mass="25523">MHLQSYFKILVFALICGLFFSSCYPDVEGCMDLKAINFNPEATIHDNSCTYTLTPIYGCTNPLADNYNPAANTDDGSCIFIGCTDSRAANYDPFANQDDGSCVFAGCTDSTAWNYNPMATIDDGSCDPDYRNLMVGGYTTTSCALNFTNSLFGDIEIDSSSTNVIWFRPFFLDLTDRYAEVNGTTVTFPSQTFGVGGLGTMTGACIITSDSTMDCTFTYDDGLFISGQCSITYGF</sequence>
<organism evidence="1">
    <name type="scientific">uncultured Aureispira sp</name>
    <dbReference type="NCBI Taxonomy" id="1331704"/>
    <lineage>
        <taxon>Bacteria</taxon>
        <taxon>Pseudomonadati</taxon>
        <taxon>Bacteroidota</taxon>
        <taxon>Saprospiria</taxon>
        <taxon>Saprospirales</taxon>
        <taxon>Saprospiraceae</taxon>
        <taxon>Aureispira</taxon>
        <taxon>environmental samples</taxon>
    </lineage>
</organism>
<dbReference type="EMBL" id="CACVAQ010000175">
    <property type="protein sequence ID" value="CAA6811383.1"/>
    <property type="molecule type" value="Genomic_DNA"/>
</dbReference>
<accession>A0A6S6T899</accession>
<dbReference type="AlphaFoldDB" id="A0A6S6T899"/>